<sequence>MEKRNFTFFQYVWIFIVSCYAGFLLETVWCLIKNGYIESRKSLVLGHLSIAYGMGAVLLTLLLVHFQKAKLWKIFLIAFVSGTATEYICSLGQEICFGTVAWDYSHLPLNINGRVCLLYSLFWGVLGVFWAKIMIPFMQKIFERVHLPFEKVIVWAFIAFFVFDCALSATAALRMNERAEGIAPSNQIEQFLDTHYSDEKMNQIYANSRPAK</sequence>
<feature type="transmembrane region" description="Helical" evidence="1">
    <location>
        <begin position="152"/>
        <end position="173"/>
    </location>
</feature>
<comment type="caution">
    <text evidence="2">The sequence shown here is derived from an EMBL/GenBank/DDBJ whole genome shotgun (WGS) entry which is preliminary data.</text>
</comment>
<evidence type="ECO:0000313" key="2">
    <source>
        <dbReference type="EMBL" id="HJB74122.1"/>
    </source>
</evidence>
<reference evidence="2" key="2">
    <citation type="submission" date="2021-04" db="EMBL/GenBank/DDBJ databases">
        <authorList>
            <person name="Gilroy R."/>
        </authorList>
    </citation>
    <scope>NUCLEOTIDE SEQUENCE</scope>
    <source>
        <strain evidence="2">CHK188-16595</strain>
    </source>
</reference>
<gene>
    <name evidence="2" type="ORF">IAA37_00395</name>
</gene>
<feature type="transmembrane region" description="Helical" evidence="1">
    <location>
        <begin position="111"/>
        <end position="131"/>
    </location>
</feature>
<feature type="transmembrane region" description="Helical" evidence="1">
    <location>
        <begin position="44"/>
        <end position="66"/>
    </location>
</feature>
<dbReference type="EMBL" id="DWXN01000001">
    <property type="protein sequence ID" value="HJB74122.1"/>
    <property type="molecule type" value="Genomic_DNA"/>
</dbReference>
<reference evidence="2" key="1">
    <citation type="journal article" date="2021" name="PeerJ">
        <title>Extensive microbial diversity within the chicken gut microbiome revealed by metagenomics and culture.</title>
        <authorList>
            <person name="Gilroy R."/>
            <person name="Ravi A."/>
            <person name="Getino M."/>
            <person name="Pursley I."/>
            <person name="Horton D.L."/>
            <person name="Alikhan N.F."/>
            <person name="Baker D."/>
            <person name="Gharbi K."/>
            <person name="Hall N."/>
            <person name="Watson M."/>
            <person name="Adriaenssens E.M."/>
            <person name="Foster-Nyarko E."/>
            <person name="Jarju S."/>
            <person name="Secka A."/>
            <person name="Antonio M."/>
            <person name="Oren A."/>
            <person name="Chaudhuri R.R."/>
            <person name="La Ragione R."/>
            <person name="Hildebrand F."/>
            <person name="Pallen M.J."/>
        </authorList>
    </citation>
    <scope>NUCLEOTIDE SEQUENCE</scope>
    <source>
        <strain evidence="2">CHK188-16595</strain>
    </source>
</reference>
<dbReference type="Proteomes" id="UP000823877">
    <property type="component" value="Unassembled WGS sequence"/>
</dbReference>
<dbReference type="PROSITE" id="PS51257">
    <property type="entry name" value="PROKAR_LIPOPROTEIN"/>
    <property type="match status" value="1"/>
</dbReference>
<name>A0A9D2MGI1_9FIRM</name>
<keyword evidence="1" id="KW-0472">Membrane</keyword>
<protein>
    <submittedName>
        <fullName evidence="2">ABC transporter permease</fullName>
    </submittedName>
</protein>
<proteinExistence type="predicted"/>
<evidence type="ECO:0000313" key="3">
    <source>
        <dbReference type="Proteomes" id="UP000823877"/>
    </source>
</evidence>
<keyword evidence="1" id="KW-1133">Transmembrane helix</keyword>
<feature type="transmembrane region" description="Helical" evidence="1">
    <location>
        <begin position="12"/>
        <end position="32"/>
    </location>
</feature>
<keyword evidence="1" id="KW-0812">Transmembrane</keyword>
<accession>A0A9D2MGI1</accession>
<dbReference type="InterPro" id="IPR010540">
    <property type="entry name" value="CmpB_TMEM229"/>
</dbReference>
<dbReference type="AlphaFoldDB" id="A0A9D2MGI1"/>
<evidence type="ECO:0000256" key="1">
    <source>
        <dbReference type="SAM" id="Phobius"/>
    </source>
</evidence>
<dbReference type="Pfam" id="PF06541">
    <property type="entry name" value="ABC_trans_CmpB"/>
    <property type="match status" value="1"/>
</dbReference>
<organism evidence="2 3">
    <name type="scientific">Candidatus Eubacterium faecale</name>
    <dbReference type="NCBI Taxonomy" id="2838568"/>
    <lineage>
        <taxon>Bacteria</taxon>
        <taxon>Bacillati</taxon>
        <taxon>Bacillota</taxon>
        <taxon>Clostridia</taxon>
        <taxon>Eubacteriales</taxon>
        <taxon>Eubacteriaceae</taxon>
        <taxon>Eubacterium</taxon>
    </lineage>
</organism>